<proteinExistence type="inferred from homology"/>
<evidence type="ECO:0000256" key="8">
    <source>
        <dbReference type="ARBA" id="ARBA00038436"/>
    </source>
</evidence>
<keyword evidence="6 9" id="KW-1133">Transmembrane helix</keyword>
<sequence>MLRRLKAAADALGAGLFLALFAVFMVQIVARFGFNRPLPWTDELAVCLYVWVILWAAAAIVPEREHVMFDLVWNAVGGRARQFMRIAGNLMIGGLAAWALPACWDYVHFMNREGTPVLGIPFMWVFLPFVALLIALVIRALRNIGRALRGLDLEDAGVPTS</sequence>
<feature type="transmembrane region" description="Helical" evidence="9">
    <location>
        <begin position="12"/>
        <end position="34"/>
    </location>
</feature>
<dbReference type="EMBL" id="AP025730">
    <property type="protein sequence ID" value="BDI07845.1"/>
    <property type="molecule type" value="Genomic_DNA"/>
</dbReference>
<organism evidence="11 12">
    <name type="scientific">Sphaerotilus microaerophilus</name>
    <dbReference type="NCBI Taxonomy" id="2914710"/>
    <lineage>
        <taxon>Bacteria</taxon>
        <taxon>Pseudomonadati</taxon>
        <taxon>Pseudomonadota</taxon>
        <taxon>Betaproteobacteria</taxon>
        <taxon>Burkholderiales</taxon>
        <taxon>Sphaerotilaceae</taxon>
        <taxon>Sphaerotilus</taxon>
    </lineage>
</organism>
<name>A0ABM7YT54_9BURK</name>
<comment type="subcellular location">
    <subcellularLocation>
        <location evidence="1 9">Cell inner membrane</location>
        <topology evidence="1 9">Multi-pass membrane protein</topology>
    </subcellularLocation>
</comment>
<comment type="function">
    <text evidence="9">Part of the tripartite ATP-independent periplasmic (TRAP) transport system.</text>
</comment>
<dbReference type="PANTHER" id="PTHR35011">
    <property type="entry name" value="2,3-DIKETO-L-GULONATE TRAP TRANSPORTER SMALL PERMEASE PROTEIN YIAM"/>
    <property type="match status" value="1"/>
</dbReference>
<evidence type="ECO:0000256" key="4">
    <source>
        <dbReference type="ARBA" id="ARBA00022519"/>
    </source>
</evidence>
<evidence type="ECO:0000256" key="2">
    <source>
        <dbReference type="ARBA" id="ARBA00022448"/>
    </source>
</evidence>
<keyword evidence="7 9" id="KW-0472">Membrane</keyword>
<dbReference type="Pfam" id="PF04290">
    <property type="entry name" value="DctQ"/>
    <property type="match status" value="1"/>
</dbReference>
<feature type="transmembrane region" description="Helical" evidence="9">
    <location>
        <begin position="82"/>
        <end position="100"/>
    </location>
</feature>
<accession>A0ABM7YT54</accession>
<evidence type="ECO:0000256" key="9">
    <source>
        <dbReference type="RuleBase" id="RU369079"/>
    </source>
</evidence>
<dbReference type="InterPro" id="IPR007387">
    <property type="entry name" value="TRAP_DctQ"/>
</dbReference>
<evidence type="ECO:0000256" key="1">
    <source>
        <dbReference type="ARBA" id="ARBA00004429"/>
    </source>
</evidence>
<keyword evidence="4 9" id="KW-0997">Cell inner membrane</keyword>
<feature type="domain" description="Tripartite ATP-independent periplasmic transporters DctQ component" evidence="10">
    <location>
        <begin position="21"/>
        <end position="149"/>
    </location>
</feature>
<gene>
    <name evidence="11" type="ORF">CATMQ487_48150</name>
</gene>
<protein>
    <recommendedName>
        <fullName evidence="9">TRAP transporter small permease protein</fullName>
    </recommendedName>
</protein>
<reference evidence="11" key="1">
    <citation type="submission" date="2022-04" db="EMBL/GenBank/DDBJ databases">
        <title>Whole genome sequence of Sphaerotilus sp. FB-5.</title>
        <authorList>
            <person name="Takeda M."/>
            <person name="Narihara S."/>
            <person name="Akimoto M."/>
            <person name="Akimoto R."/>
            <person name="Nishiyashiki S."/>
            <person name="Murakami T."/>
        </authorList>
    </citation>
    <scope>NUCLEOTIDE SEQUENCE</scope>
    <source>
        <strain evidence="11">FB-5</strain>
    </source>
</reference>
<feature type="transmembrane region" description="Helical" evidence="9">
    <location>
        <begin position="120"/>
        <end position="141"/>
    </location>
</feature>
<dbReference type="PANTHER" id="PTHR35011:SF2">
    <property type="entry name" value="2,3-DIKETO-L-GULONATE TRAP TRANSPORTER SMALL PERMEASE PROTEIN YIAM"/>
    <property type="match status" value="1"/>
</dbReference>
<evidence type="ECO:0000256" key="5">
    <source>
        <dbReference type="ARBA" id="ARBA00022692"/>
    </source>
</evidence>
<feature type="transmembrane region" description="Helical" evidence="9">
    <location>
        <begin position="40"/>
        <end position="61"/>
    </location>
</feature>
<keyword evidence="2 9" id="KW-0813">Transport</keyword>
<evidence type="ECO:0000313" key="11">
    <source>
        <dbReference type="EMBL" id="BDI07845.1"/>
    </source>
</evidence>
<keyword evidence="5 9" id="KW-0812">Transmembrane</keyword>
<evidence type="ECO:0000313" key="12">
    <source>
        <dbReference type="Proteomes" id="UP001057498"/>
    </source>
</evidence>
<comment type="similarity">
    <text evidence="8 9">Belongs to the TRAP transporter small permease family.</text>
</comment>
<evidence type="ECO:0000259" key="10">
    <source>
        <dbReference type="Pfam" id="PF04290"/>
    </source>
</evidence>
<keyword evidence="3" id="KW-1003">Cell membrane</keyword>
<keyword evidence="12" id="KW-1185">Reference proteome</keyword>
<evidence type="ECO:0000256" key="6">
    <source>
        <dbReference type="ARBA" id="ARBA00022989"/>
    </source>
</evidence>
<comment type="subunit">
    <text evidence="9">The complex comprises the extracytoplasmic solute receptor protein and the two transmembrane proteins.</text>
</comment>
<evidence type="ECO:0000256" key="7">
    <source>
        <dbReference type="ARBA" id="ARBA00023136"/>
    </source>
</evidence>
<dbReference type="InterPro" id="IPR055348">
    <property type="entry name" value="DctQ"/>
</dbReference>
<dbReference type="RefSeq" id="WP_251971004.1">
    <property type="nucleotide sequence ID" value="NZ_AP025730.1"/>
</dbReference>
<dbReference type="Proteomes" id="UP001057498">
    <property type="component" value="Chromosome"/>
</dbReference>
<evidence type="ECO:0000256" key="3">
    <source>
        <dbReference type="ARBA" id="ARBA00022475"/>
    </source>
</evidence>